<dbReference type="PRINTS" id="PR00325">
    <property type="entry name" value="GERMIN"/>
</dbReference>
<dbReference type="InterPro" id="IPR011051">
    <property type="entry name" value="RmlC_Cupin_sf"/>
</dbReference>
<keyword evidence="7 8" id="KW-0464">Manganese</keyword>
<evidence type="ECO:0000256" key="2">
    <source>
        <dbReference type="ARBA" id="ARBA00007456"/>
    </source>
</evidence>
<dbReference type="InterPro" id="IPR006045">
    <property type="entry name" value="Cupin_1"/>
</dbReference>
<keyword evidence="3 8" id="KW-0052">Apoplast</keyword>
<dbReference type="InterPro" id="IPR001929">
    <property type="entry name" value="Germin"/>
</dbReference>
<dbReference type="SUPFAM" id="SSF51182">
    <property type="entry name" value="RmlC-like cupins"/>
    <property type="match status" value="1"/>
</dbReference>
<keyword evidence="4 8" id="KW-0964">Secreted</keyword>
<evidence type="ECO:0000256" key="1">
    <source>
        <dbReference type="ARBA" id="ARBA00004271"/>
    </source>
</evidence>
<evidence type="ECO:0000256" key="8">
    <source>
        <dbReference type="RuleBase" id="RU366015"/>
    </source>
</evidence>
<evidence type="ECO:0000256" key="7">
    <source>
        <dbReference type="ARBA" id="ARBA00023211"/>
    </source>
</evidence>
<evidence type="ECO:0000259" key="9">
    <source>
        <dbReference type="SMART" id="SM00835"/>
    </source>
</evidence>
<gene>
    <name evidence="10" type="ORF">KSP40_PGU013043</name>
</gene>
<dbReference type="InterPro" id="IPR014710">
    <property type="entry name" value="RmlC-like_jellyroll"/>
</dbReference>
<sequence>MHSPSASALRSLYLPATAQRALLRQAPSALSSNKLLARFLSTSAPCAPEQALHLPIRQPNYASPKDNQRQEAEAQADPDIISDFIVPPGAQLNSSLFTLSGLNQTLSGGPKNTSLKITKVSQLELPVLAGQSVSLAVLQFAPNGTNPLHTHPRSAELLLLLQGTLSVGFVDSSNKAYTQVLYEGDVFLFPKGLVHFQTNLSPELPAVAVSAFGSSNAGLVSLPKALFGSGVGEGVLANSFKTDPAVIETLVSANMG</sequence>
<protein>
    <recommendedName>
        <fullName evidence="8">Germin-like protein</fullName>
    </recommendedName>
</protein>
<dbReference type="EMBL" id="JBBWWR010000004">
    <property type="protein sequence ID" value="KAK8968451.1"/>
    <property type="molecule type" value="Genomic_DNA"/>
</dbReference>
<comment type="similarity">
    <text evidence="2 8">Belongs to the germin family.</text>
</comment>
<evidence type="ECO:0000313" key="11">
    <source>
        <dbReference type="Proteomes" id="UP001412067"/>
    </source>
</evidence>
<comment type="caution">
    <text evidence="10">The sequence shown here is derived from an EMBL/GenBank/DDBJ whole genome shotgun (WGS) entry which is preliminary data.</text>
</comment>
<evidence type="ECO:0000256" key="5">
    <source>
        <dbReference type="ARBA" id="ARBA00022723"/>
    </source>
</evidence>
<keyword evidence="11" id="KW-1185">Reference proteome</keyword>
<feature type="domain" description="Cupin type-1" evidence="9">
    <location>
        <begin position="104"/>
        <end position="248"/>
    </location>
</feature>
<evidence type="ECO:0000256" key="3">
    <source>
        <dbReference type="ARBA" id="ARBA00022523"/>
    </source>
</evidence>
<dbReference type="Pfam" id="PF00190">
    <property type="entry name" value="Cupin_1"/>
    <property type="match status" value="1"/>
</dbReference>
<comment type="subcellular location">
    <subcellularLocation>
        <location evidence="1 8">Secreted</location>
        <location evidence="1 8">Extracellular space</location>
        <location evidence="1 8">Apoplast</location>
    </subcellularLocation>
</comment>
<dbReference type="SMART" id="SM00835">
    <property type="entry name" value="Cupin_1"/>
    <property type="match status" value="1"/>
</dbReference>
<keyword evidence="5 8" id="KW-0479">Metal-binding</keyword>
<dbReference type="Proteomes" id="UP001412067">
    <property type="component" value="Unassembled WGS sequence"/>
</dbReference>
<dbReference type="PROSITE" id="PS00725">
    <property type="entry name" value="GERMIN"/>
    <property type="match status" value="1"/>
</dbReference>
<dbReference type="InterPro" id="IPR019780">
    <property type="entry name" value="Germin_Mn-BS"/>
</dbReference>
<dbReference type="PANTHER" id="PTHR31238">
    <property type="entry name" value="GERMIN-LIKE PROTEIN SUBFAMILY 3 MEMBER 3"/>
    <property type="match status" value="1"/>
</dbReference>
<evidence type="ECO:0000256" key="4">
    <source>
        <dbReference type="ARBA" id="ARBA00022525"/>
    </source>
</evidence>
<accession>A0ABR2MYG7</accession>
<proteinExistence type="inferred from homology"/>
<name>A0ABR2MYG7_9ASPA</name>
<dbReference type="CDD" id="cd02241">
    <property type="entry name" value="cupin_OxOx"/>
    <property type="match status" value="1"/>
</dbReference>
<organism evidence="10 11">
    <name type="scientific">Platanthera guangdongensis</name>
    <dbReference type="NCBI Taxonomy" id="2320717"/>
    <lineage>
        <taxon>Eukaryota</taxon>
        <taxon>Viridiplantae</taxon>
        <taxon>Streptophyta</taxon>
        <taxon>Embryophyta</taxon>
        <taxon>Tracheophyta</taxon>
        <taxon>Spermatophyta</taxon>
        <taxon>Magnoliopsida</taxon>
        <taxon>Liliopsida</taxon>
        <taxon>Asparagales</taxon>
        <taxon>Orchidaceae</taxon>
        <taxon>Orchidoideae</taxon>
        <taxon>Orchideae</taxon>
        <taxon>Orchidinae</taxon>
        <taxon>Platanthera</taxon>
    </lineage>
</organism>
<dbReference type="Gene3D" id="2.60.120.10">
    <property type="entry name" value="Jelly Rolls"/>
    <property type="match status" value="1"/>
</dbReference>
<evidence type="ECO:0000313" key="10">
    <source>
        <dbReference type="EMBL" id="KAK8968451.1"/>
    </source>
</evidence>
<evidence type="ECO:0000256" key="6">
    <source>
        <dbReference type="ARBA" id="ARBA00023157"/>
    </source>
</evidence>
<reference evidence="10 11" key="1">
    <citation type="journal article" date="2022" name="Nat. Plants">
        <title>Genomes of leafy and leafless Platanthera orchids illuminate the evolution of mycoheterotrophy.</title>
        <authorList>
            <person name="Li M.H."/>
            <person name="Liu K.W."/>
            <person name="Li Z."/>
            <person name="Lu H.C."/>
            <person name="Ye Q.L."/>
            <person name="Zhang D."/>
            <person name="Wang J.Y."/>
            <person name="Li Y.F."/>
            <person name="Zhong Z.M."/>
            <person name="Liu X."/>
            <person name="Yu X."/>
            <person name="Liu D.K."/>
            <person name="Tu X.D."/>
            <person name="Liu B."/>
            <person name="Hao Y."/>
            <person name="Liao X.Y."/>
            <person name="Jiang Y.T."/>
            <person name="Sun W.H."/>
            <person name="Chen J."/>
            <person name="Chen Y.Q."/>
            <person name="Ai Y."/>
            <person name="Zhai J.W."/>
            <person name="Wu S.S."/>
            <person name="Zhou Z."/>
            <person name="Hsiao Y.Y."/>
            <person name="Wu W.L."/>
            <person name="Chen Y.Y."/>
            <person name="Lin Y.F."/>
            <person name="Hsu J.L."/>
            <person name="Li C.Y."/>
            <person name="Wang Z.W."/>
            <person name="Zhao X."/>
            <person name="Zhong W.Y."/>
            <person name="Ma X.K."/>
            <person name="Ma L."/>
            <person name="Huang J."/>
            <person name="Chen G.Z."/>
            <person name="Huang M.Z."/>
            <person name="Huang L."/>
            <person name="Peng D.H."/>
            <person name="Luo Y.B."/>
            <person name="Zou S.Q."/>
            <person name="Chen S.P."/>
            <person name="Lan S."/>
            <person name="Tsai W.C."/>
            <person name="Van de Peer Y."/>
            <person name="Liu Z.J."/>
        </authorList>
    </citation>
    <scope>NUCLEOTIDE SEQUENCE [LARGE SCALE GENOMIC DNA]</scope>
    <source>
        <strain evidence="10">Lor288</strain>
    </source>
</reference>
<keyword evidence="6" id="KW-1015">Disulfide bond</keyword>